<comment type="caution">
    <text evidence="2">The sequence shown here is derived from an EMBL/GenBank/DDBJ whole genome shotgun (WGS) entry which is preliminary data.</text>
</comment>
<name>A0A366KAM9_9BIFI</name>
<feature type="transmembrane region" description="Helical" evidence="1">
    <location>
        <begin position="48"/>
        <end position="66"/>
    </location>
</feature>
<accession>A0A366KAM9</accession>
<keyword evidence="3" id="KW-1185">Reference proteome</keyword>
<evidence type="ECO:0000256" key="1">
    <source>
        <dbReference type="SAM" id="Phobius"/>
    </source>
</evidence>
<keyword evidence="1" id="KW-1133">Transmembrane helix</keyword>
<evidence type="ECO:0000313" key="3">
    <source>
        <dbReference type="Proteomes" id="UP000252530"/>
    </source>
</evidence>
<sequence>MNASAPADELPWSHRLTPAVRLLVCLLAGMGVALIGTFAHRMGASRNLPYGWVLALVIVGLSAWCARSRSGVIGLGLHLISSSAALWLLAISGRGGEVLIPIGFGGSAPIPYWSQHVGYFWLFGLVVVQLLVLVLPSRCFNMTPSTQAAATGGEGAEQGERQ</sequence>
<proteinExistence type="predicted"/>
<gene>
    <name evidence="2" type="ORF">CRD60_03575</name>
</gene>
<dbReference type="OrthoDB" id="3238162at2"/>
<protein>
    <submittedName>
        <fullName evidence="2">Alcohol dehydrogenase</fullName>
    </submittedName>
</protein>
<feature type="transmembrane region" description="Helical" evidence="1">
    <location>
        <begin position="20"/>
        <end position="42"/>
    </location>
</feature>
<dbReference type="EMBL" id="PDCG01000002">
    <property type="protein sequence ID" value="RBP98302.1"/>
    <property type="molecule type" value="Genomic_DNA"/>
</dbReference>
<dbReference type="AlphaFoldDB" id="A0A366KAM9"/>
<dbReference type="Proteomes" id="UP000252530">
    <property type="component" value="Unassembled WGS sequence"/>
</dbReference>
<dbReference type="RefSeq" id="WP_113859986.1">
    <property type="nucleotide sequence ID" value="NZ_PDCG01000002.1"/>
</dbReference>
<evidence type="ECO:0000313" key="2">
    <source>
        <dbReference type="EMBL" id="RBP98302.1"/>
    </source>
</evidence>
<organism evidence="2 3">
    <name type="scientific">Bifidobacterium aemilianum</name>
    <dbReference type="NCBI Taxonomy" id="2493120"/>
    <lineage>
        <taxon>Bacteria</taxon>
        <taxon>Bacillati</taxon>
        <taxon>Actinomycetota</taxon>
        <taxon>Actinomycetes</taxon>
        <taxon>Bifidobacteriales</taxon>
        <taxon>Bifidobacteriaceae</taxon>
        <taxon>Bifidobacterium</taxon>
    </lineage>
</organism>
<keyword evidence="1" id="KW-0472">Membrane</keyword>
<feature type="transmembrane region" description="Helical" evidence="1">
    <location>
        <begin position="73"/>
        <end position="93"/>
    </location>
</feature>
<reference evidence="2 3" key="1">
    <citation type="submission" date="2017-10" db="EMBL/GenBank/DDBJ databases">
        <title>Bifidobacterium xylocopum sp. nov. and Bifidobacterium aemilianum sp. nov., from the carpenter bee (Xylocopa violacea) digestive tract.</title>
        <authorList>
            <person name="Alberoni D."/>
            <person name="Baffoni L."/>
            <person name="Di Gioia D."/>
            <person name="Gaggia F."/>
            <person name="Biavati B."/>
        </authorList>
    </citation>
    <scope>NUCLEOTIDE SEQUENCE [LARGE SCALE GENOMIC DNA]</scope>
    <source>
        <strain evidence="2 3">XV10</strain>
    </source>
</reference>
<feature type="transmembrane region" description="Helical" evidence="1">
    <location>
        <begin position="113"/>
        <end position="135"/>
    </location>
</feature>
<keyword evidence="1" id="KW-0812">Transmembrane</keyword>